<keyword evidence="6" id="KW-1185">Reference proteome</keyword>
<dbReference type="GO" id="GO:0007156">
    <property type="term" value="P:homophilic cell adhesion via plasma membrane adhesion molecules"/>
    <property type="evidence" value="ECO:0007669"/>
    <property type="project" value="TreeGrafter"/>
</dbReference>
<dbReference type="CDD" id="cd00096">
    <property type="entry name" value="Ig"/>
    <property type="match status" value="1"/>
</dbReference>
<organism evidence="5 6">
    <name type="scientific">Pristionchus mayeri</name>
    <dbReference type="NCBI Taxonomy" id="1317129"/>
    <lineage>
        <taxon>Eukaryota</taxon>
        <taxon>Metazoa</taxon>
        <taxon>Ecdysozoa</taxon>
        <taxon>Nematoda</taxon>
        <taxon>Chromadorea</taxon>
        <taxon>Rhabditida</taxon>
        <taxon>Rhabditina</taxon>
        <taxon>Diplogasteromorpha</taxon>
        <taxon>Diplogasteroidea</taxon>
        <taxon>Neodiplogasteridae</taxon>
        <taxon>Pristionchus</taxon>
    </lineage>
</organism>
<name>A0AAN4ZKN9_9BILA</name>
<gene>
    <name evidence="5" type="ORF">PMAYCL1PPCAC_11844</name>
</gene>
<dbReference type="PROSITE" id="PS50835">
    <property type="entry name" value="IG_LIKE"/>
    <property type="match status" value="1"/>
</dbReference>
<evidence type="ECO:0000313" key="5">
    <source>
        <dbReference type="EMBL" id="GMR41649.1"/>
    </source>
</evidence>
<dbReference type="InterPro" id="IPR013783">
    <property type="entry name" value="Ig-like_fold"/>
</dbReference>
<keyword evidence="2" id="KW-0393">Immunoglobulin domain</keyword>
<dbReference type="InterPro" id="IPR003598">
    <property type="entry name" value="Ig_sub2"/>
</dbReference>
<dbReference type="EMBL" id="BTRK01000003">
    <property type="protein sequence ID" value="GMR41649.1"/>
    <property type="molecule type" value="Genomic_DNA"/>
</dbReference>
<dbReference type="InterPro" id="IPR036179">
    <property type="entry name" value="Ig-like_dom_sf"/>
</dbReference>
<accession>A0AAN4ZKN9</accession>
<sequence>PLLCHKTMRWSSLFSLISLALASNETFPYDDENYFAESSEGPRIVKHSHFAQKFRLGFKLLLICEAEGTPRPTIVWYKNGAEIAPYRNVHIREGHLSSSTLRSALDIDPTTLADKAVYGCLASNSKGFHLKSMRCEYSF</sequence>
<reference evidence="6" key="1">
    <citation type="submission" date="2022-10" db="EMBL/GenBank/DDBJ databases">
        <title>Genome assembly of Pristionchus species.</title>
        <authorList>
            <person name="Yoshida K."/>
            <person name="Sommer R.J."/>
        </authorList>
    </citation>
    <scope>NUCLEOTIDE SEQUENCE [LARGE SCALE GENOMIC DNA]</scope>
    <source>
        <strain evidence="6">RS5460</strain>
    </source>
</reference>
<dbReference type="GO" id="GO:0070593">
    <property type="term" value="P:dendrite self-avoidance"/>
    <property type="evidence" value="ECO:0007669"/>
    <property type="project" value="TreeGrafter"/>
</dbReference>
<comment type="caution">
    <text evidence="5">The sequence shown here is derived from an EMBL/GenBank/DDBJ whole genome shotgun (WGS) entry which is preliminary data.</text>
</comment>
<evidence type="ECO:0000313" key="6">
    <source>
        <dbReference type="Proteomes" id="UP001328107"/>
    </source>
</evidence>
<keyword evidence="1" id="KW-0677">Repeat</keyword>
<dbReference type="InterPro" id="IPR007110">
    <property type="entry name" value="Ig-like_dom"/>
</dbReference>
<dbReference type="Proteomes" id="UP001328107">
    <property type="component" value="Unassembled WGS sequence"/>
</dbReference>
<dbReference type="SUPFAM" id="SSF48726">
    <property type="entry name" value="Immunoglobulin"/>
    <property type="match status" value="1"/>
</dbReference>
<dbReference type="SMART" id="SM00408">
    <property type="entry name" value="IGc2"/>
    <property type="match status" value="1"/>
</dbReference>
<dbReference type="GO" id="GO:0098632">
    <property type="term" value="F:cell-cell adhesion mediator activity"/>
    <property type="evidence" value="ECO:0007669"/>
    <property type="project" value="TreeGrafter"/>
</dbReference>
<dbReference type="Gene3D" id="2.60.40.10">
    <property type="entry name" value="Immunoglobulins"/>
    <property type="match status" value="1"/>
</dbReference>
<protein>
    <recommendedName>
        <fullName evidence="4">Ig-like domain-containing protein</fullName>
    </recommendedName>
</protein>
<proteinExistence type="predicted"/>
<dbReference type="PANTHER" id="PTHR10075">
    <property type="entry name" value="BASIGIN RELATED"/>
    <property type="match status" value="1"/>
</dbReference>
<feature type="domain" description="Ig-like" evidence="4">
    <location>
        <begin position="42"/>
        <end position="125"/>
    </location>
</feature>
<dbReference type="GO" id="GO:0005886">
    <property type="term" value="C:plasma membrane"/>
    <property type="evidence" value="ECO:0007669"/>
    <property type="project" value="TreeGrafter"/>
</dbReference>
<dbReference type="PANTHER" id="PTHR10075:SF14">
    <property type="entry name" value="CELL ADHESION MOLECULE DSCAM2-RELATED"/>
    <property type="match status" value="1"/>
</dbReference>
<evidence type="ECO:0000256" key="3">
    <source>
        <dbReference type="SAM" id="SignalP"/>
    </source>
</evidence>
<feature type="chain" id="PRO_5042886864" description="Ig-like domain-containing protein" evidence="3">
    <location>
        <begin position="23"/>
        <end position="139"/>
    </location>
</feature>
<evidence type="ECO:0000256" key="2">
    <source>
        <dbReference type="ARBA" id="ARBA00023319"/>
    </source>
</evidence>
<dbReference type="AlphaFoldDB" id="A0AAN4ZKN9"/>
<evidence type="ECO:0000256" key="1">
    <source>
        <dbReference type="ARBA" id="ARBA00022737"/>
    </source>
</evidence>
<dbReference type="Pfam" id="PF13927">
    <property type="entry name" value="Ig_3"/>
    <property type="match status" value="1"/>
</dbReference>
<dbReference type="GO" id="GO:0007411">
    <property type="term" value="P:axon guidance"/>
    <property type="evidence" value="ECO:0007669"/>
    <property type="project" value="TreeGrafter"/>
</dbReference>
<keyword evidence="3" id="KW-0732">Signal</keyword>
<feature type="non-terminal residue" evidence="5">
    <location>
        <position position="1"/>
    </location>
</feature>
<dbReference type="GO" id="GO:0030424">
    <property type="term" value="C:axon"/>
    <property type="evidence" value="ECO:0007669"/>
    <property type="project" value="TreeGrafter"/>
</dbReference>
<feature type="signal peptide" evidence="3">
    <location>
        <begin position="1"/>
        <end position="22"/>
    </location>
</feature>
<evidence type="ECO:0000259" key="4">
    <source>
        <dbReference type="PROSITE" id="PS50835"/>
    </source>
</evidence>